<dbReference type="Pfam" id="PF22422">
    <property type="entry name" value="MGH1-like_GH"/>
    <property type="match status" value="1"/>
</dbReference>
<sequence>MAGGWTFSGQPVQVGGAVTLVEGTSFCLSDPAGDITPGAPQGVFFRDTRILSAWQLRLDDRGVESLTVIAEEPYRATFVGRALPAPGQVGESTLLVERQRFVGAGMREDIALRNLSSETVEYTLNVHVEADFADLFDVKEGRVRDLGEHSVDHKDGEIRVTRHWREQSRGIRLIAEGAISTPKELTFHAVIPARDTWRTSVLLCPVVDGVEIPPSFPLERPLEHTGPAVRTSRWLETGPRLVTGDEALNATLRTSRRDLGSLRMSDPELPNTPVVAAGTPWFMALFGRDSIITSLMSLSTDPALALGTAQTLALHQGRKVDPLTEEEPGRIPHELRFGLDSSLAIGGNVYYGTADATPLFVMLLAELRRWGVDREEVLALLPHADRALEWITHYGDKDGDGFVEYQRTTDRGLENQGWKDSWDGVSYADGRIATAPIALAEVQGYVHGAYLARALLAEDMDDPEGARHWQDQAARTKQAFNDRFWLPERGWYALGLDGDKQPIDALASNMGHCLWTGTVDADKAPRVAELLRSPEMLSGWGIRTLAATMGAYNPMSYHNGSVWPHDSAIVAGGLRRYGFVEDAQRVASGVLEAAASVGGRLPELMCGFDRSEYSQPVPYPTSCSPQAWASAAPLHLLRELLGAEPCVPHGCFRLAPALPSWFGDVTLEDIPLADARIRITVQDGKASVEGLPAGIQLTSERCPCHA</sequence>
<accession>A0A4V5MXZ9</accession>
<dbReference type="OrthoDB" id="9759959at2"/>
<evidence type="ECO:0000313" key="4">
    <source>
        <dbReference type="Proteomes" id="UP000305778"/>
    </source>
</evidence>
<dbReference type="AlphaFoldDB" id="A0A4V5MXZ9"/>
<keyword evidence="4" id="KW-1185">Reference proteome</keyword>
<proteinExistence type="predicted"/>
<dbReference type="EMBL" id="SUMC01000063">
    <property type="protein sequence ID" value="TKA02199.1"/>
    <property type="molecule type" value="Genomic_DNA"/>
</dbReference>
<dbReference type="GO" id="GO:0005975">
    <property type="term" value="P:carbohydrate metabolic process"/>
    <property type="evidence" value="ECO:0007669"/>
    <property type="project" value="InterPro"/>
</dbReference>
<dbReference type="InterPro" id="IPR008928">
    <property type="entry name" value="6-hairpin_glycosidase_sf"/>
</dbReference>
<feature type="domain" description="Mannosylglycerate hydrolase MGH1-like glycoside hydrolase" evidence="2">
    <location>
        <begin position="360"/>
        <end position="595"/>
    </location>
</feature>
<evidence type="ECO:0000313" key="3">
    <source>
        <dbReference type="EMBL" id="TKA02199.1"/>
    </source>
</evidence>
<protein>
    <submittedName>
        <fullName evidence="3">Amylo-alpha-1,6-glucosidase</fullName>
    </submittedName>
</protein>
<dbReference type="InterPro" id="IPR012341">
    <property type="entry name" value="6hp_glycosidase-like_sf"/>
</dbReference>
<dbReference type="Gene3D" id="1.50.10.10">
    <property type="match status" value="1"/>
</dbReference>
<reference evidence="3 4" key="1">
    <citation type="submission" date="2019-04" db="EMBL/GenBank/DDBJ databases">
        <title>Streptomyces oryziradicis sp. nov., a novel actinomycete isolated from rhizosphere soil of rice (Oryza sativa L.).</title>
        <authorList>
            <person name="Li C."/>
        </authorList>
    </citation>
    <scope>NUCLEOTIDE SEQUENCE [LARGE SCALE GENOMIC DNA]</scope>
    <source>
        <strain evidence="3 4">NEAU-C40</strain>
    </source>
</reference>
<dbReference type="Pfam" id="PF14742">
    <property type="entry name" value="GDE_N_bis"/>
    <property type="match status" value="1"/>
</dbReference>
<feature type="domain" description="Putative glycogen debranching enzyme N-terminal" evidence="1">
    <location>
        <begin position="20"/>
        <end position="200"/>
    </location>
</feature>
<dbReference type="SUPFAM" id="SSF48208">
    <property type="entry name" value="Six-hairpin glycosidases"/>
    <property type="match status" value="1"/>
</dbReference>
<evidence type="ECO:0000259" key="2">
    <source>
        <dbReference type="Pfam" id="PF22422"/>
    </source>
</evidence>
<dbReference type="Proteomes" id="UP000305778">
    <property type="component" value="Unassembled WGS sequence"/>
</dbReference>
<organism evidence="3 4">
    <name type="scientific">Actinacidiphila oryziradicis</name>
    <dbReference type="NCBI Taxonomy" id="2571141"/>
    <lineage>
        <taxon>Bacteria</taxon>
        <taxon>Bacillati</taxon>
        <taxon>Actinomycetota</taxon>
        <taxon>Actinomycetes</taxon>
        <taxon>Kitasatosporales</taxon>
        <taxon>Streptomycetaceae</taxon>
        <taxon>Actinacidiphila</taxon>
    </lineage>
</organism>
<name>A0A4V5MXZ9_9ACTN</name>
<dbReference type="InterPro" id="IPR054491">
    <property type="entry name" value="MGH1-like_GH"/>
</dbReference>
<dbReference type="InterPro" id="IPR032856">
    <property type="entry name" value="GDE_N_bis"/>
</dbReference>
<evidence type="ECO:0000259" key="1">
    <source>
        <dbReference type="Pfam" id="PF14742"/>
    </source>
</evidence>
<gene>
    <name evidence="3" type="ORF">FCI23_38825</name>
</gene>
<comment type="caution">
    <text evidence="3">The sequence shown here is derived from an EMBL/GenBank/DDBJ whole genome shotgun (WGS) entry which is preliminary data.</text>
</comment>